<dbReference type="RefSeq" id="WP_129462750.1">
    <property type="nucleotide sequence ID" value="NZ_SBKQ01000001.1"/>
</dbReference>
<keyword evidence="1" id="KW-0472">Membrane</keyword>
<protein>
    <submittedName>
        <fullName evidence="2">Uncharacterized protein</fullName>
    </submittedName>
</protein>
<comment type="caution">
    <text evidence="2">The sequence shown here is derived from an EMBL/GenBank/DDBJ whole genome shotgun (WGS) entry which is preliminary data.</text>
</comment>
<keyword evidence="1" id="KW-0812">Transmembrane</keyword>
<sequence>MKKTLLSIWKDPVWSKVISVAIIAIVGGIYTAYNWGRAKNFLKEQYNNFINLNVPLYYIILFILILGLFIWVLSKLNITKVKTKKDHFIGDDYRYTFGDVNILCRYSVGVSNYTGKPFIFNLKVYCNKHTPALELNEGYCSVRDCSNDKVYIDLFKVEKILEADIIHRWEEYDKK</sequence>
<gene>
    <name evidence="2" type="ORF">EQG68_00065</name>
</gene>
<evidence type="ECO:0000313" key="2">
    <source>
        <dbReference type="EMBL" id="RXR35325.1"/>
    </source>
</evidence>
<organism evidence="2 3">
    <name type="scientific">Flavobacterium piscinae</name>
    <dbReference type="NCBI Taxonomy" id="2506424"/>
    <lineage>
        <taxon>Bacteria</taxon>
        <taxon>Pseudomonadati</taxon>
        <taxon>Bacteroidota</taxon>
        <taxon>Flavobacteriia</taxon>
        <taxon>Flavobacteriales</taxon>
        <taxon>Flavobacteriaceae</taxon>
        <taxon>Flavobacterium</taxon>
    </lineage>
</organism>
<evidence type="ECO:0000313" key="3">
    <source>
        <dbReference type="Proteomes" id="UP000289734"/>
    </source>
</evidence>
<dbReference type="Proteomes" id="UP000289734">
    <property type="component" value="Unassembled WGS sequence"/>
</dbReference>
<proteinExistence type="predicted"/>
<name>A0A4Q1KZN3_9FLAO</name>
<evidence type="ECO:0000256" key="1">
    <source>
        <dbReference type="SAM" id="Phobius"/>
    </source>
</evidence>
<dbReference type="AlphaFoldDB" id="A0A4Q1KZN3"/>
<keyword evidence="1" id="KW-1133">Transmembrane helix</keyword>
<accession>A0A4Q1KZN3</accession>
<feature type="transmembrane region" description="Helical" evidence="1">
    <location>
        <begin position="12"/>
        <end position="35"/>
    </location>
</feature>
<feature type="transmembrane region" description="Helical" evidence="1">
    <location>
        <begin position="55"/>
        <end position="74"/>
    </location>
</feature>
<dbReference type="EMBL" id="SBKQ01000001">
    <property type="protein sequence ID" value="RXR35325.1"/>
    <property type="molecule type" value="Genomic_DNA"/>
</dbReference>
<keyword evidence="3" id="KW-1185">Reference proteome</keyword>
<reference evidence="3" key="1">
    <citation type="submission" date="2019-01" db="EMBL/GenBank/DDBJ databases">
        <title>Cytophagaceae bacterium strain CAR-16.</title>
        <authorList>
            <person name="Chen W.-M."/>
        </authorList>
    </citation>
    <scope>NUCLEOTIDE SEQUENCE [LARGE SCALE GENOMIC DNA]</scope>
    <source>
        <strain evidence="3">ICH-30</strain>
    </source>
</reference>